<accession>A0A812IF09</accession>
<comment type="caution">
    <text evidence="1">The sequence shown here is derived from an EMBL/GenBank/DDBJ whole genome shotgun (WGS) entry which is preliminary data.</text>
</comment>
<reference evidence="1" key="1">
    <citation type="submission" date="2021-02" db="EMBL/GenBank/DDBJ databases">
        <authorList>
            <person name="Dougan E. K."/>
            <person name="Rhodes N."/>
            <person name="Thang M."/>
            <person name="Chan C."/>
        </authorList>
    </citation>
    <scope>NUCLEOTIDE SEQUENCE</scope>
</reference>
<protein>
    <submittedName>
        <fullName evidence="1">RPLP0 protein</fullName>
    </submittedName>
</protein>
<keyword evidence="2" id="KW-1185">Reference proteome</keyword>
<dbReference type="OrthoDB" id="425418at2759"/>
<gene>
    <name evidence="1" type="primary">RPLP0</name>
    <name evidence="1" type="ORF">SNAT2548_LOCUS4377</name>
</gene>
<dbReference type="Proteomes" id="UP000604046">
    <property type="component" value="Unassembled WGS sequence"/>
</dbReference>
<evidence type="ECO:0000313" key="2">
    <source>
        <dbReference type="Proteomes" id="UP000604046"/>
    </source>
</evidence>
<evidence type="ECO:0000313" key="1">
    <source>
        <dbReference type="EMBL" id="CAE7036095.1"/>
    </source>
</evidence>
<dbReference type="EMBL" id="CAJNDS010000269">
    <property type="protein sequence ID" value="CAE7036095.1"/>
    <property type="molecule type" value="Genomic_DNA"/>
</dbReference>
<organism evidence="1 2">
    <name type="scientific">Symbiodinium natans</name>
    <dbReference type="NCBI Taxonomy" id="878477"/>
    <lineage>
        <taxon>Eukaryota</taxon>
        <taxon>Sar</taxon>
        <taxon>Alveolata</taxon>
        <taxon>Dinophyceae</taxon>
        <taxon>Suessiales</taxon>
        <taxon>Symbiodiniaceae</taxon>
        <taxon>Symbiodinium</taxon>
    </lineage>
</organism>
<proteinExistence type="predicted"/>
<sequence>MHSVHPGWRGRSPRSGRLLRPTLVLAVLVLICAFAPCQHLFSLVANSKQPNAALQSDRPRRRSGESGRRAWLLALAPSALAPSAAQAAIPMMEEFYQGNGAQISRPKEEVQAAQYAVQAAWYQQKGLSLAAAADAALTSLGGVEAMLKQGDFDGVRRTALDLLVSPSVGSIGIVRSPSRVGGTPFGAWADQCSQRSVCDSSVIIARGTLQQLEEWCFTKRAIYFNSADKAQVESRKETGAALRKITENLEEPLDFLEQARAAIEEVRSDAKKI</sequence>
<name>A0A812IF09_9DINO</name>
<dbReference type="AlphaFoldDB" id="A0A812IF09"/>